<keyword evidence="3" id="KW-1185">Reference proteome</keyword>
<evidence type="ECO:0000256" key="1">
    <source>
        <dbReference type="SAM" id="MobiDB-lite"/>
    </source>
</evidence>
<protein>
    <recommendedName>
        <fullName evidence="4">Pyridoxamine 5'-phosphate oxidase family protein</fullName>
    </recommendedName>
</protein>
<proteinExistence type="predicted"/>
<reference evidence="2 3" key="1">
    <citation type="submission" date="2021-05" db="EMBL/GenBank/DDBJ databases">
        <title>Complete genome of Nocardioides aquaticus KCTC 9944T isolated from meromictic and hypersaline Ekho Lake, Antarctica.</title>
        <authorList>
            <person name="Hwang K."/>
            <person name="Kim K.M."/>
            <person name="Choe H."/>
        </authorList>
    </citation>
    <scope>NUCLEOTIDE SEQUENCE [LARGE SCALE GENOMIC DNA]</scope>
    <source>
        <strain evidence="2 3">KCTC 9944</strain>
    </source>
</reference>
<sequence>MTTEQCWEHLARGTVGRMAYVDRDGPVIVPLNYRVAEGRIWVRTASYDQLAIHLPHQQAAFEVDHVDEHAHTGWSVLVRGHAEHVVAGPGETPGDWPDPAPWPEGLRWMTFALFPTTVTGRVLHQADVSPATGQGRPGSIQRHPATPAGPASR</sequence>
<name>A0ABX8EIC0_9ACTN</name>
<dbReference type="InterPro" id="IPR024747">
    <property type="entry name" value="Pyridox_Oxase-rel"/>
</dbReference>
<evidence type="ECO:0000313" key="2">
    <source>
        <dbReference type="EMBL" id="QVT79837.1"/>
    </source>
</evidence>
<organism evidence="2 3">
    <name type="scientific">Nocardioides aquaticus</name>
    <dbReference type="NCBI Taxonomy" id="160826"/>
    <lineage>
        <taxon>Bacteria</taxon>
        <taxon>Bacillati</taxon>
        <taxon>Actinomycetota</taxon>
        <taxon>Actinomycetes</taxon>
        <taxon>Propionibacteriales</taxon>
        <taxon>Nocardioidaceae</taxon>
        <taxon>Nocardioides</taxon>
    </lineage>
</organism>
<dbReference type="Pfam" id="PF12900">
    <property type="entry name" value="Pyridox_ox_2"/>
    <property type="match status" value="1"/>
</dbReference>
<gene>
    <name evidence="2" type="ORF">ENKNEFLB_02227</name>
</gene>
<feature type="region of interest" description="Disordered" evidence="1">
    <location>
        <begin position="128"/>
        <end position="153"/>
    </location>
</feature>
<dbReference type="EMBL" id="CP075371">
    <property type="protein sequence ID" value="QVT79837.1"/>
    <property type="molecule type" value="Genomic_DNA"/>
</dbReference>
<evidence type="ECO:0000313" key="3">
    <source>
        <dbReference type="Proteomes" id="UP000679307"/>
    </source>
</evidence>
<evidence type="ECO:0008006" key="4">
    <source>
        <dbReference type="Google" id="ProtNLM"/>
    </source>
</evidence>
<dbReference type="Proteomes" id="UP000679307">
    <property type="component" value="Chromosome"/>
</dbReference>
<accession>A0ABX8EIC0</accession>